<dbReference type="SUPFAM" id="SSF52833">
    <property type="entry name" value="Thioredoxin-like"/>
    <property type="match status" value="1"/>
</dbReference>
<evidence type="ECO:0000313" key="5">
    <source>
        <dbReference type="EMBL" id="NYG54001.1"/>
    </source>
</evidence>
<sequence>MRRTAARAALAGALAVVAPLLAACAGDTDGGLLAAPPSRVEVDTPELRRLREEAGIEPCRAPAPADPVEGGLPELALGCLGGGETVELSALRGPAVVQLWASWCGPCRRELPLFQTFHERHGERVQVLGVNTQDQMLSTALELLDETGATFPHVADPGADLTAVDDMPIRGLPGIVLVDAEGRVAYRELREVTSVEELEQLVTDELGVRL</sequence>
<dbReference type="PROSITE" id="PS00194">
    <property type="entry name" value="THIOREDOXIN_1"/>
    <property type="match status" value="1"/>
</dbReference>
<reference evidence="5 6" key="1">
    <citation type="submission" date="2020-07" db="EMBL/GenBank/DDBJ databases">
        <title>Sequencing the genomes of 1000 actinobacteria strains.</title>
        <authorList>
            <person name="Klenk H.-P."/>
        </authorList>
    </citation>
    <scope>NUCLEOTIDE SEQUENCE [LARGE SCALE GENOMIC DNA]</scope>
    <source>
        <strain evidence="5 6">DSM 24552</strain>
    </source>
</reference>
<keyword evidence="6" id="KW-1185">Reference proteome</keyword>
<accession>A0A7Y9RRP7</accession>
<dbReference type="EMBL" id="JACCAC010000001">
    <property type="protein sequence ID" value="NYG54001.1"/>
    <property type="molecule type" value="Genomic_DNA"/>
</dbReference>
<evidence type="ECO:0000256" key="1">
    <source>
        <dbReference type="ARBA" id="ARBA00004196"/>
    </source>
</evidence>
<dbReference type="InterPro" id="IPR036249">
    <property type="entry name" value="Thioredoxin-like_sf"/>
</dbReference>
<dbReference type="InterPro" id="IPR013766">
    <property type="entry name" value="Thioredoxin_domain"/>
</dbReference>
<dbReference type="InterPro" id="IPR013740">
    <property type="entry name" value="Redoxin"/>
</dbReference>
<keyword evidence="3" id="KW-0732">Signal</keyword>
<keyword evidence="5" id="KW-0413">Isomerase</keyword>
<comment type="subcellular location">
    <subcellularLocation>
        <location evidence="1">Cell envelope</location>
    </subcellularLocation>
</comment>
<dbReference type="RefSeq" id="WP_179516712.1">
    <property type="nucleotide sequence ID" value="NZ_JACCAC010000001.1"/>
</dbReference>
<feature type="chain" id="PRO_5038798890" evidence="3">
    <location>
        <begin position="23"/>
        <end position="210"/>
    </location>
</feature>
<dbReference type="CDD" id="cd02966">
    <property type="entry name" value="TlpA_like_family"/>
    <property type="match status" value="1"/>
</dbReference>
<dbReference type="InterPro" id="IPR050553">
    <property type="entry name" value="Thioredoxin_ResA/DsbE_sf"/>
</dbReference>
<proteinExistence type="predicted"/>
<comment type="caution">
    <text evidence="5">The sequence shown here is derived from an EMBL/GenBank/DDBJ whole genome shotgun (WGS) entry which is preliminary data.</text>
</comment>
<dbReference type="Proteomes" id="UP000544110">
    <property type="component" value="Unassembled WGS sequence"/>
</dbReference>
<dbReference type="GO" id="GO:0016853">
    <property type="term" value="F:isomerase activity"/>
    <property type="evidence" value="ECO:0007669"/>
    <property type="project" value="UniProtKB-KW"/>
</dbReference>
<organism evidence="5 6">
    <name type="scientific">Nocardioides perillae</name>
    <dbReference type="NCBI Taxonomy" id="1119534"/>
    <lineage>
        <taxon>Bacteria</taxon>
        <taxon>Bacillati</taxon>
        <taxon>Actinomycetota</taxon>
        <taxon>Actinomycetes</taxon>
        <taxon>Propionibacteriales</taxon>
        <taxon>Nocardioidaceae</taxon>
        <taxon>Nocardioides</taxon>
    </lineage>
</organism>
<evidence type="ECO:0000259" key="4">
    <source>
        <dbReference type="PROSITE" id="PS51352"/>
    </source>
</evidence>
<gene>
    <name evidence="5" type="ORF">BJ989_000305</name>
</gene>
<dbReference type="InterPro" id="IPR017937">
    <property type="entry name" value="Thioredoxin_CS"/>
</dbReference>
<dbReference type="PANTHER" id="PTHR42852:SF13">
    <property type="entry name" value="PROTEIN DIPZ"/>
    <property type="match status" value="1"/>
</dbReference>
<dbReference type="Gene3D" id="3.40.30.10">
    <property type="entry name" value="Glutaredoxin"/>
    <property type="match status" value="1"/>
</dbReference>
<dbReference type="PANTHER" id="PTHR42852">
    <property type="entry name" value="THIOL:DISULFIDE INTERCHANGE PROTEIN DSBE"/>
    <property type="match status" value="1"/>
</dbReference>
<dbReference type="PROSITE" id="PS51257">
    <property type="entry name" value="PROKAR_LIPOPROTEIN"/>
    <property type="match status" value="1"/>
</dbReference>
<evidence type="ECO:0000256" key="2">
    <source>
        <dbReference type="ARBA" id="ARBA00022748"/>
    </source>
</evidence>
<feature type="domain" description="Thioredoxin" evidence="4">
    <location>
        <begin position="66"/>
        <end position="207"/>
    </location>
</feature>
<protein>
    <submittedName>
        <fullName evidence="5">Thiol-disulfide isomerase/thioredoxin</fullName>
    </submittedName>
</protein>
<dbReference type="GO" id="GO:0030313">
    <property type="term" value="C:cell envelope"/>
    <property type="evidence" value="ECO:0007669"/>
    <property type="project" value="UniProtKB-SubCell"/>
</dbReference>
<dbReference type="PROSITE" id="PS51352">
    <property type="entry name" value="THIOREDOXIN_2"/>
    <property type="match status" value="1"/>
</dbReference>
<dbReference type="GO" id="GO:0016491">
    <property type="term" value="F:oxidoreductase activity"/>
    <property type="evidence" value="ECO:0007669"/>
    <property type="project" value="InterPro"/>
</dbReference>
<keyword evidence="2" id="KW-0201">Cytochrome c-type biogenesis</keyword>
<evidence type="ECO:0000256" key="3">
    <source>
        <dbReference type="SAM" id="SignalP"/>
    </source>
</evidence>
<feature type="signal peptide" evidence="3">
    <location>
        <begin position="1"/>
        <end position="22"/>
    </location>
</feature>
<evidence type="ECO:0000313" key="6">
    <source>
        <dbReference type="Proteomes" id="UP000544110"/>
    </source>
</evidence>
<name>A0A7Y9RRP7_9ACTN</name>
<dbReference type="GO" id="GO:0017004">
    <property type="term" value="P:cytochrome complex assembly"/>
    <property type="evidence" value="ECO:0007669"/>
    <property type="project" value="UniProtKB-KW"/>
</dbReference>
<dbReference type="AlphaFoldDB" id="A0A7Y9RRP7"/>
<dbReference type="Pfam" id="PF08534">
    <property type="entry name" value="Redoxin"/>
    <property type="match status" value="1"/>
</dbReference>